<dbReference type="InterPro" id="IPR047417">
    <property type="entry name" value="WHD_MUS81"/>
</dbReference>
<feature type="region of interest" description="Disordered" evidence="18">
    <location>
        <begin position="152"/>
        <end position="174"/>
    </location>
</feature>
<keyword evidence="14 17" id="KW-0234">DNA repair</keyword>
<evidence type="ECO:0000256" key="5">
    <source>
        <dbReference type="ARBA" id="ARBA00022618"/>
    </source>
</evidence>
<feature type="domain" description="ERCC4" evidence="19">
    <location>
        <begin position="237"/>
        <end position="335"/>
    </location>
</feature>
<evidence type="ECO:0000256" key="14">
    <source>
        <dbReference type="ARBA" id="ARBA00023204"/>
    </source>
</evidence>
<evidence type="ECO:0000256" key="3">
    <source>
        <dbReference type="ARBA" id="ARBA00010015"/>
    </source>
</evidence>
<keyword evidence="15 17" id="KW-0539">Nucleus</keyword>
<dbReference type="CDD" id="cd21036">
    <property type="entry name" value="WH_MUS81"/>
    <property type="match status" value="1"/>
</dbReference>
<evidence type="ECO:0000256" key="9">
    <source>
        <dbReference type="ARBA" id="ARBA00022763"/>
    </source>
</evidence>
<dbReference type="Gene3D" id="1.10.150.670">
    <property type="entry name" value="Crossover junction endonuclease EME1, DNA-binding domain"/>
    <property type="match status" value="1"/>
</dbReference>
<keyword evidence="5" id="KW-0132">Cell division</keyword>
<dbReference type="PANTHER" id="PTHR13451:SF0">
    <property type="entry name" value="CROSSOVER JUNCTION ENDONUCLEASE MUS81"/>
    <property type="match status" value="1"/>
</dbReference>
<evidence type="ECO:0000259" key="19">
    <source>
        <dbReference type="SMART" id="SM00891"/>
    </source>
</evidence>
<comment type="similarity">
    <text evidence="3 17">Belongs to the XPF family.</text>
</comment>
<evidence type="ECO:0000256" key="7">
    <source>
        <dbReference type="ARBA" id="ARBA00022723"/>
    </source>
</evidence>
<evidence type="ECO:0000256" key="16">
    <source>
        <dbReference type="ARBA" id="ARBA00023254"/>
    </source>
</evidence>
<dbReference type="ExpressionAtlas" id="A0A5S9Y9D3">
    <property type="expression patterns" value="baseline and differential"/>
</dbReference>
<dbReference type="SMART" id="SM00891">
    <property type="entry name" value="ERCC4"/>
    <property type="match status" value="1"/>
</dbReference>
<proteinExistence type="inferred from homology"/>
<keyword evidence="7 17" id="KW-0479">Metal-binding</keyword>
<dbReference type="InterPro" id="IPR036388">
    <property type="entry name" value="WH-like_DNA-bd_sf"/>
</dbReference>
<dbReference type="FunFam" id="3.40.50.10130:FF:000005">
    <property type="entry name" value="crossover junction endonuclease MUS81 isoform X1"/>
    <property type="match status" value="1"/>
</dbReference>
<organism evidence="20 21">
    <name type="scientific">Arabidopsis thaliana</name>
    <name type="common">Mouse-ear cress</name>
    <dbReference type="NCBI Taxonomy" id="3702"/>
    <lineage>
        <taxon>Eukaryota</taxon>
        <taxon>Viridiplantae</taxon>
        <taxon>Streptophyta</taxon>
        <taxon>Embryophyta</taxon>
        <taxon>Tracheophyta</taxon>
        <taxon>Spermatophyta</taxon>
        <taxon>Magnoliopsida</taxon>
        <taxon>eudicotyledons</taxon>
        <taxon>Gunneridae</taxon>
        <taxon>Pentapetalae</taxon>
        <taxon>rosids</taxon>
        <taxon>malvids</taxon>
        <taxon>Brassicales</taxon>
        <taxon>Brassicaceae</taxon>
        <taxon>Camelineae</taxon>
        <taxon>Arabidopsis</taxon>
    </lineage>
</organism>
<sequence length="509" mass="56618">MKFVKAYRNVCDAKDSIDTLKDLSKIKGFGKYMVKLMQGYFVTGAASSEQEALPGNRAGKKAKGSEPYKPQRNTAAYALLTLHRETANGKKLMRKQKLMDAADASGLSHVSIAPEKGKGKAGLGTSKREWYSGWSCMSKLIEKGLVVKFSNPAKSRGQSSIPAGPSSRAQEYTGQVDLEGSRAKKFRSSSPCSSSISHALKACSSSLASDGTEGVTTIPRLPPLRFGEAFEEVYDVILILDDREQFATKGSRSIVDNISSVFKIKIEVRRLPVGDCIWLARHKYQQDEYVLDFIVERKNVDDMRSSIMDNRYKDQKLRLQRSGIKKLIYILEGDPNQSKTAESIKTACFTTEILEGFDVVRTNGLGETLRKYGYLTKSIYQYYKSLVNDDQRKVADSCPSFDDFVQRCQDLGKMTISDVFAIQLMQVLSLAKPSFGFLSATFFAIAVLDKYKTLRSLASAYSKLDNVSAQEEMLRNQSNNVICASAKKSETAQVHAYISDVLYYILDNG</sequence>
<name>A0A5S9Y9D3_ARATH</name>
<dbReference type="SUPFAM" id="SSF52980">
    <property type="entry name" value="Restriction endonuclease-like"/>
    <property type="match status" value="1"/>
</dbReference>
<dbReference type="InterPro" id="IPR042530">
    <property type="entry name" value="EME1/EME2_C"/>
</dbReference>
<evidence type="ECO:0000256" key="17">
    <source>
        <dbReference type="RuleBase" id="RU369042"/>
    </source>
</evidence>
<dbReference type="EC" id="3.1.22.-" evidence="17"/>
<evidence type="ECO:0000256" key="10">
    <source>
        <dbReference type="ARBA" id="ARBA00022776"/>
    </source>
</evidence>
<evidence type="ECO:0000256" key="8">
    <source>
        <dbReference type="ARBA" id="ARBA00022759"/>
    </source>
</evidence>
<dbReference type="GO" id="GO:0051301">
    <property type="term" value="P:cell division"/>
    <property type="evidence" value="ECO:0007669"/>
    <property type="project" value="UniProtKB-KW"/>
</dbReference>
<keyword evidence="6 17" id="KW-0540">Nuclease</keyword>
<dbReference type="InterPro" id="IPR033309">
    <property type="entry name" value="Mus81"/>
</dbReference>
<dbReference type="InterPro" id="IPR006166">
    <property type="entry name" value="ERCC4_domain"/>
</dbReference>
<reference evidence="20 21" key="1">
    <citation type="submission" date="2019-12" db="EMBL/GenBank/DDBJ databases">
        <authorList>
            <person name="Jiao W.-B."/>
            <person name="Schneeberger K."/>
        </authorList>
    </citation>
    <scope>NUCLEOTIDE SEQUENCE [LARGE SCALE GENOMIC DNA]</scope>
    <source>
        <strain evidence="21">cv. C24</strain>
    </source>
</reference>
<keyword evidence="10" id="KW-0131">Cell cycle</keyword>
<keyword evidence="8 17" id="KW-0255">Endonuclease</keyword>
<evidence type="ECO:0000313" key="21">
    <source>
        <dbReference type="Proteomes" id="UP000434276"/>
    </source>
</evidence>
<dbReference type="Gene3D" id="1.10.10.10">
    <property type="entry name" value="Winged helix-like DNA-binding domain superfamily/Winged helix DNA-binding domain"/>
    <property type="match status" value="1"/>
</dbReference>
<evidence type="ECO:0000256" key="13">
    <source>
        <dbReference type="ARBA" id="ARBA00023172"/>
    </source>
</evidence>
<keyword evidence="13 17" id="KW-0233">DNA recombination</keyword>
<dbReference type="GO" id="GO:0003677">
    <property type="term" value="F:DNA binding"/>
    <property type="evidence" value="ECO:0007669"/>
    <property type="project" value="UniProtKB-UniRule"/>
</dbReference>
<evidence type="ECO:0000256" key="6">
    <source>
        <dbReference type="ARBA" id="ARBA00022722"/>
    </source>
</evidence>
<comment type="cofactor">
    <cofactor evidence="1 17">
        <name>Mg(2+)</name>
        <dbReference type="ChEBI" id="CHEBI:18420"/>
    </cofactor>
</comment>
<feature type="compositionally biased region" description="Polar residues" evidence="18">
    <location>
        <begin position="152"/>
        <end position="173"/>
    </location>
</feature>
<evidence type="ECO:0000256" key="4">
    <source>
        <dbReference type="ARBA" id="ARBA00017114"/>
    </source>
</evidence>
<comment type="subunit">
    <text evidence="17">Interacts with EME1.</text>
</comment>
<dbReference type="PANTHER" id="PTHR13451">
    <property type="entry name" value="CLASS II CROSSOVER JUNCTION ENDONUCLEASE MUS81"/>
    <property type="match status" value="1"/>
</dbReference>
<dbReference type="EMBL" id="CACSHJ010000096">
    <property type="protein sequence ID" value="CAA0406390.1"/>
    <property type="molecule type" value="Genomic_DNA"/>
</dbReference>
<dbReference type="InterPro" id="IPR011335">
    <property type="entry name" value="Restrct_endonuc-II-like"/>
</dbReference>
<keyword evidence="16" id="KW-0469">Meiosis</keyword>
<dbReference type="AlphaFoldDB" id="A0A5S9Y9D3"/>
<dbReference type="GO" id="GO:0005634">
    <property type="term" value="C:nucleus"/>
    <property type="evidence" value="ECO:0007669"/>
    <property type="project" value="UniProtKB-SubCell"/>
</dbReference>
<keyword evidence="10" id="KW-0498">Mitosis</keyword>
<keyword evidence="9 17" id="KW-0227">DNA damage</keyword>
<dbReference type="GO" id="GO:0046872">
    <property type="term" value="F:metal ion binding"/>
    <property type="evidence" value="ECO:0007669"/>
    <property type="project" value="UniProtKB-UniRule"/>
</dbReference>
<evidence type="ECO:0000256" key="12">
    <source>
        <dbReference type="ARBA" id="ARBA00022842"/>
    </source>
</evidence>
<accession>A0A5S9Y9D3</accession>
<dbReference type="Proteomes" id="UP000434276">
    <property type="component" value="Unassembled WGS sequence"/>
</dbReference>
<dbReference type="Gene3D" id="3.40.50.10130">
    <property type="match status" value="1"/>
</dbReference>
<comment type="subcellular location">
    <subcellularLocation>
        <location evidence="2 17">Nucleus</location>
    </subcellularLocation>
</comment>
<evidence type="ECO:0000256" key="2">
    <source>
        <dbReference type="ARBA" id="ARBA00004123"/>
    </source>
</evidence>
<dbReference type="GO" id="GO:0000727">
    <property type="term" value="P:double-strand break repair via break-induced replication"/>
    <property type="evidence" value="ECO:0007669"/>
    <property type="project" value="UniProtKB-UniRule"/>
</dbReference>
<evidence type="ECO:0000256" key="15">
    <source>
        <dbReference type="ARBA" id="ARBA00023242"/>
    </source>
</evidence>
<protein>
    <recommendedName>
        <fullName evidence="4 17">Crossover junction endonuclease MUS81</fullName>
        <ecNumber evidence="17">3.1.22.-</ecNumber>
    </recommendedName>
</protein>
<dbReference type="Pfam" id="PF02732">
    <property type="entry name" value="ERCC4"/>
    <property type="match status" value="1"/>
</dbReference>
<gene>
    <name evidence="20" type="ORF">C24_LOCUS23966</name>
</gene>
<dbReference type="GO" id="GO:0008821">
    <property type="term" value="F:crossover junction DNA endonuclease activity"/>
    <property type="evidence" value="ECO:0007669"/>
    <property type="project" value="UniProtKB-UniRule"/>
</dbReference>
<dbReference type="GO" id="GO:0006308">
    <property type="term" value="P:DNA catabolic process"/>
    <property type="evidence" value="ECO:0007669"/>
    <property type="project" value="UniProtKB-UniRule"/>
</dbReference>
<evidence type="ECO:0000256" key="11">
    <source>
        <dbReference type="ARBA" id="ARBA00022801"/>
    </source>
</evidence>
<comment type="function">
    <text evidence="17">Interacts with EME1 to form a DNA structure-specific endonuclease with substrate preference for branched DNA structures with a 5'-end at the branch nick. Typical substrates include 3'-flap structures, D-loops, replication forks and nicked Holliday junctions. May be required in mitosis for the processing of stalled or collapsed replication fork intermediates. May be required in meiosis for the repair of meiosis-specific double strand breaks subsequent to single-end invasion (SEI).</text>
</comment>
<dbReference type="GO" id="GO:0051321">
    <property type="term" value="P:meiotic cell cycle"/>
    <property type="evidence" value="ECO:0007669"/>
    <property type="project" value="UniProtKB-KW"/>
</dbReference>
<dbReference type="InterPro" id="IPR047416">
    <property type="entry name" value="XPF_nuclease_Mus81"/>
</dbReference>
<dbReference type="CDD" id="cd20074">
    <property type="entry name" value="XPF_nuclease_Mus81"/>
    <property type="match status" value="1"/>
</dbReference>
<dbReference type="OrthoDB" id="5963188at2759"/>
<dbReference type="GO" id="GO:0048476">
    <property type="term" value="C:Holliday junction resolvase complex"/>
    <property type="evidence" value="ECO:0007669"/>
    <property type="project" value="UniProtKB-UniRule"/>
</dbReference>
<evidence type="ECO:0000313" key="20">
    <source>
        <dbReference type="EMBL" id="CAA0406390.1"/>
    </source>
</evidence>
<evidence type="ECO:0000256" key="1">
    <source>
        <dbReference type="ARBA" id="ARBA00001946"/>
    </source>
</evidence>
<evidence type="ECO:0000256" key="18">
    <source>
        <dbReference type="SAM" id="MobiDB-lite"/>
    </source>
</evidence>
<keyword evidence="11 17" id="KW-0378">Hydrolase</keyword>
<keyword evidence="12 17" id="KW-0460">Magnesium</keyword>